<evidence type="ECO:0000313" key="2">
    <source>
        <dbReference type="Proteomes" id="UP000199602"/>
    </source>
</evidence>
<gene>
    <name evidence="1" type="ORF">SAMN04488516_101264</name>
</gene>
<protein>
    <submittedName>
        <fullName evidence="1">Uncharacterized protein</fullName>
    </submittedName>
</protein>
<name>A0A1H0A281_9BACT</name>
<dbReference type="OrthoDB" id="5459320at2"/>
<dbReference type="AlphaFoldDB" id="A0A1H0A281"/>
<reference evidence="1 2" key="1">
    <citation type="submission" date="2016-10" db="EMBL/GenBank/DDBJ databases">
        <authorList>
            <person name="de Groot N.N."/>
        </authorList>
    </citation>
    <scope>NUCLEOTIDE SEQUENCE [LARGE SCALE GENOMIC DNA]</scope>
    <source>
        <strain evidence="1 2">DSM 15269</strain>
    </source>
</reference>
<proteinExistence type="predicted"/>
<accession>A0A1H0A281</accession>
<dbReference type="EMBL" id="FNIN01000001">
    <property type="protein sequence ID" value="SDN27912.1"/>
    <property type="molecule type" value="Genomic_DNA"/>
</dbReference>
<dbReference type="Proteomes" id="UP000199602">
    <property type="component" value="Unassembled WGS sequence"/>
</dbReference>
<evidence type="ECO:0000313" key="1">
    <source>
        <dbReference type="EMBL" id="SDN27912.1"/>
    </source>
</evidence>
<keyword evidence="2" id="KW-1185">Reference proteome</keyword>
<organism evidence="1 2">
    <name type="scientific">Desulfonauticus submarinus</name>
    <dbReference type="NCBI Taxonomy" id="206665"/>
    <lineage>
        <taxon>Bacteria</taxon>
        <taxon>Pseudomonadati</taxon>
        <taxon>Thermodesulfobacteriota</taxon>
        <taxon>Desulfovibrionia</taxon>
        <taxon>Desulfovibrionales</taxon>
        <taxon>Desulfonauticaceae</taxon>
        <taxon>Desulfonauticus</taxon>
    </lineage>
</organism>
<dbReference type="RefSeq" id="WP_092062193.1">
    <property type="nucleotide sequence ID" value="NZ_FNIN01000001.1"/>
</dbReference>
<sequence>MKYIIFEDFAGQAIPIIFPERVDYVEFREQIPYPAVLAAGKVKLTDTGFICYGESKELGVKSSSNDAKIIEQYLKKD</sequence>